<name>A0A1I1G2E6_9GAMM</name>
<evidence type="ECO:0008006" key="3">
    <source>
        <dbReference type="Google" id="ProtNLM"/>
    </source>
</evidence>
<reference evidence="1 2" key="1">
    <citation type="submission" date="2016-10" db="EMBL/GenBank/DDBJ databases">
        <authorList>
            <person name="de Groot N.N."/>
        </authorList>
    </citation>
    <scope>NUCLEOTIDE SEQUENCE [LARGE SCALE GENOMIC DNA]</scope>
    <source>
        <strain evidence="1 2">DSM 18438</strain>
    </source>
</reference>
<dbReference type="RefSeq" id="WP_091961001.1">
    <property type="nucleotide sequence ID" value="NZ_FOLH01000002.1"/>
</dbReference>
<dbReference type="Pfam" id="PF03692">
    <property type="entry name" value="CxxCxxCC"/>
    <property type="match status" value="1"/>
</dbReference>
<evidence type="ECO:0000313" key="1">
    <source>
        <dbReference type="EMBL" id="SFC05462.1"/>
    </source>
</evidence>
<gene>
    <name evidence="1" type="ORF">SAMN05660443_1345</name>
</gene>
<dbReference type="STRING" id="1122252.SAMN05660443_1345"/>
<proteinExistence type="predicted"/>
<accession>A0A1I1G2E6</accession>
<dbReference type="InterPro" id="IPR005358">
    <property type="entry name" value="Puta_zinc/iron-chelating_dom"/>
</dbReference>
<dbReference type="PANTHER" id="PTHR36931:SF1">
    <property type="entry name" value="UPF0153 PROTEIN YEIW"/>
    <property type="match status" value="1"/>
</dbReference>
<keyword evidence="2" id="KW-1185">Reference proteome</keyword>
<dbReference type="InterPro" id="IPR052572">
    <property type="entry name" value="UPF0153_domain"/>
</dbReference>
<dbReference type="AlphaFoldDB" id="A0A1I1G2E6"/>
<protein>
    <recommendedName>
        <fullName evidence="3">Zinc-or iron-chelating domain-containing protein</fullName>
    </recommendedName>
</protein>
<dbReference type="EMBL" id="FOLH01000002">
    <property type="protein sequence ID" value="SFC05462.1"/>
    <property type="molecule type" value="Genomic_DNA"/>
</dbReference>
<evidence type="ECO:0000313" key="2">
    <source>
        <dbReference type="Proteomes" id="UP000199058"/>
    </source>
</evidence>
<organism evidence="1 2">
    <name type="scientific">Marinospirillum celere</name>
    <dbReference type="NCBI Taxonomy" id="1122252"/>
    <lineage>
        <taxon>Bacteria</taxon>
        <taxon>Pseudomonadati</taxon>
        <taxon>Pseudomonadota</taxon>
        <taxon>Gammaproteobacteria</taxon>
        <taxon>Oceanospirillales</taxon>
        <taxon>Oceanospirillaceae</taxon>
        <taxon>Marinospirillum</taxon>
    </lineage>
</organism>
<dbReference type="Proteomes" id="UP000199058">
    <property type="component" value="Unassembled WGS sequence"/>
</dbReference>
<dbReference type="OrthoDB" id="9803986at2"/>
<sequence length="90" mass="9679">MSTCDEHQCRPGCGACCIAPSISTPTPGHPQGKAAGLRCAHLNEDLLCSLFGQPERPAACAAFHFDTSVCGTERQEALQRIHWLEEATQI</sequence>
<dbReference type="PANTHER" id="PTHR36931">
    <property type="entry name" value="UPF0153 PROTEIN YEIW"/>
    <property type="match status" value="1"/>
</dbReference>